<dbReference type="PANTHER" id="PTHR36766:SF40">
    <property type="entry name" value="DISEASE RESISTANCE PROTEIN RGA3"/>
    <property type="match status" value="1"/>
</dbReference>
<dbReference type="InterPro" id="IPR002182">
    <property type="entry name" value="NB-ARC"/>
</dbReference>
<evidence type="ECO:0000256" key="4">
    <source>
        <dbReference type="ARBA" id="ARBA00022741"/>
    </source>
</evidence>
<evidence type="ECO:0000256" key="6">
    <source>
        <dbReference type="ARBA" id="ARBA00022840"/>
    </source>
</evidence>
<reference evidence="9 10" key="1">
    <citation type="journal article" date="2019" name="Sci. Rep.">
        <title>A high-quality genome of Eragrostis curvula grass provides insights into Poaceae evolution and supports new strategies to enhance forage quality.</title>
        <authorList>
            <person name="Carballo J."/>
            <person name="Santos B.A.C.M."/>
            <person name="Zappacosta D."/>
            <person name="Garbus I."/>
            <person name="Selva J.P."/>
            <person name="Gallo C.A."/>
            <person name="Diaz A."/>
            <person name="Albertini E."/>
            <person name="Caccamo M."/>
            <person name="Echenique V."/>
        </authorList>
    </citation>
    <scope>NUCLEOTIDE SEQUENCE [LARGE SCALE GENOMIC DNA]</scope>
    <source>
        <strain evidence="10">cv. Victoria</strain>
        <tissue evidence="9">Leaf</tissue>
    </source>
</reference>
<feature type="non-terminal residue" evidence="9">
    <location>
        <position position="1"/>
    </location>
</feature>
<gene>
    <name evidence="9" type="ORF">EJB05_20975</name>
</gene>
<dbReference type="PANTHER" id="PTHR36766">
    <property type="entry name" value="PLANT BROAD-SPECTRUM MILDEW RESISTANCE PROTEIN RPW8"/>
    <property type="match status" value="1"/>
</dbReference>
<comment type="caution">
    <text evidence="9">The sequence shown here is derived from an EMBL/GenBank/DDBJ whole genome shotgun (WGS) entry which is preliminary data.</text>
</comment>
<keyword evidence="6" id="KW-0067">ATP-binding</keyword>
<dbReference type="InterPro" id="IPR041118">
    <property type="entry name" value="Rx_N"/>
</dbReference>
<dbReference type="GO" id="GO:0043531">
    <property type="term" value="F:ADP binding"/>
    <property type="evidence" value="ECO:0007669"/>
    <property type="project" value="InterPro"/>
</dbReference>
<keyword evidence="5" id="KW-0611">Plant defense</keyword>
<proteinExistence type="inferred from homology"/>
<keyword evidence="3" id="KW-0677">Repeat</keyword>
<name>A0A5J9V249_9POAL</name>
<evidence type="ECO:0000256" key="5">
    <source>
        <dbReference type="ARBA" id="ARBA00022821"/>
    </source>
</evidence>
<dbReference type="Proteomes" id="UP000324897">
    <property type="component" value="Chromosome 1"/>
</dbReference>
<keyword evidence="2" id="KW-0433">Leucine-rich repeat</keyword>
<evidence type="ECO:0000313" key="9">
    <source>
        <dbReference type="EMBL" id="TVU29410.1"/>
    </source>
</evidence>
<feature type="domain" description="NB-ARC" evidence="7">
    <location>
        <begin position="133"/>
        <end position="190"/>
    </location>
</feature>
<evidence type="ECO:0000259" key="8">
    <source>
        <dbReference type="Pfam" id="PF18052"/>
    </source>
</evidence>
<dbReference type="OrthoDB" id="693040at2759"/>
<dbReference type="Pfam" id="PF18052">
    <property type="entry name" value="Rx_N"/>
    <property type="match status" value="1"/>
</dbReference>
<dbReference type="GO" id="GO:0006952">
    <property type="term" value="P:defense response"/>
    <property type="evidence" value="ECO:0007669"/>
    <property type="project" value="UniProtKB-KW"/>
</dbReference>
<dbReference type="EMBL" id="RWGY01000011">
    <property type="protein sequence ID" value="TVU29410.1"/>
    <property type="molecule type" value="Genomic_DNA"/>
</dbReference>
<dbReference type="Pfam" id="PF00931">
    <property type="entry name" value="NB-ARC"/>
    <property type="match status" value="1"/>
</dbReference>
<keyword evidence="10" id="KW-1185">Reference proteome</keyword>
<keyword evidence="4" id="KW-0547">Nucleotide-binding</keyword>
<evidence type="ECO:0000313" key="10">
    <source>
        <dbReference type="Proteomes" id="UP000324897"/>
    </source>
</evidence>
<dbReference type="InterPro" id="IPR027417">
    <property type="entry name" value="P-loop_NTPase"/>
</dbReference>
<dbReference type="Gramene" id="TVU29410">
    <property type="protein sequence ID" value="TVU29410"/>
    <property type="gene ID" value="EJB05_20975"/>
</dbReference>
<feature type="domain" description="Disease resistance N-terminal" evidence="8">
    <location>
        <begin position="26"/>
        <end position="90"/>
    </location>
</feature>
<protein>
    <recommendedName>
        <fullName evidence="11">NB-ARC domain-containing protein</fullName>
    </recommendedName>
</protein>
<dbReference type="GO" id="GO:0005524">
    <property type="term" value="F:ATP binding"/>
    <property type="evidence" value="ECO:0007669"/>
    <property type="project" value="UniProtKB-KW"/>
</dbReference>
<evidence type="ECO:0000259" key="7">
    <source>
        <dbReference type="Pfam" id="PF00931"/>
    </source>
</evidence>
<dbReference type="AlphaFoldDB" id="A0A5J9V249"/>
<dbReference type="Gene3D" id="1.20.5.4130">
    <property type="match status" value="1"/>
</dbReference>
<organism evidence="9 10">
    <name type="scientific">Eragrostis curvula</name>
    <name type="common">weeping love grass</name>
    <dbReference type="NCBI Taxonomy" id="38414"/>
    <lineage>
        <taxon>Eukaryota</taxon>
        <taxon>Viridiplantae</taxon>
        <taxon>Streptophyta</taxon>
        <taxon>Embryophyta</taxon>
        <taxon>Tracheophyta</taxon>
        <taxon>Spermatophyta</taxon>
        <taxon>Magnoliopsida</taxon>
        <taxon>Liliopsida</taxon>
        <taxon>Poales</taxon>
        <taxon>Poaceae</taxon>
        <taxon>PACMAD clade</taxon>
        <taxon>Chloridoideae</taxon>
        <taxon>Eragrostideae</taxon>
        <taxon>Eragrostidinae</taxon>
        <taxon>Eragrostis</taxon>
    </lineage>
</organism>
<evidence type="ECO:0000256" key="2">
    <source>
        <dbReference type="ARBA" id="ARBA00022614"/>
    </source>
</evidence>
<dbReference type="SUPFAM" id="SSF52540">
    <property type="entry name" value="P-loop containing nucleoside triphosphate hydrolases"/>
    <property type="match status" value="1"/>
</dbReference>
<evidence type="ECO:0000256" key="3">
    <source>
        <dbReference type="ARBA" id="ARBA00022737"/>
    </source>
</evidence>
<sequence length="194" mass="21971">MGEDLLLPPDVRGILLGALIVVMGLEELRKLERTTCRIQATLHDAEQHWNIREESAKLRLRELKELADDIDGVVKEYEYEADRCKLEALKRSARYQAPRVYLRVMERYCSILVPVVQGIQAPLYLGRGFLGETDKDIIVQKLLSGQAENGGSHISVMAIVGMEGLGKTTLCQLVYNDLRLRQSFDNLAWVDGHH</sequence>
<evidence type="ECO:0008006" key="11">
    <source>
        <dbReference type="Google" id="ProtNLM"/>
    </source>
</evidence>
<evidence type="ECO:0000256" key="1">
    <source>
        <dbReference type="ARBA" id="ARBA00008894"/>
    </source>
</evidence>
<comment type="similarity">
    <text evidence="1">Belongs to the disease resistance NB-LRR family.</text>
</comment>
<dbReference type="Gene3D" id="3.40.50.300">
    <property type="entry name" value="P-loop containing nucleotide triphosphate hydrolases"/>
    <property type="match status" value="1"/>
</dbReference>
<accession>A0A5J9V249</accession>